<proteinExistence type="predicted"/>
<dbReference type="GO" id="GO:0051015">
    <property type="term" value="F:actin filament binding"/>
    <property type="evidence" value="ECO:0007669"/>
    <property type="project" value="InterPro"/>
</dbReference>
<organism evidence="3 4">
    <name type="scientific">Mauremys mutica</name>
    <name type="common">yellowpond turtle</name>
    <dbReference type="NCBI Taxonomy" id="74926"/>
    <lineage>
        <taxon>Eukaryota</taxon>
        <taxon>Metazoa</taxon>
        <taxon>Chordata</taxon>
        <taxon>Craniata</taxon>
        <taxon>Vertebrata</taxon>
        <taxon>Euteleostomi</taxon>
        <taxon>Archelosauria</taxon>
        <taxon>Testudinata</taxon>
        <taxon>Testudines</taxon>
        <taxon>Cryptodira</taxon>
        <taxon>Durocryptodira</taxon>
        <taxon>Testudinoidea</taxon>
        <taxon>Geoemydidae</taxon>
        <taxon>Geoemydinae</taxon>
        <taxon>Mauremys</taxon>
    </lineage>
</organism>
<keyword evidence="2" id="KW-0009">Actin-binding</keyword>
<dbReference type="GO" id="GO:0071691">
    <property type="term" value="P:cardiac muscle thin filament assembly"/>
    <property type="evidence" value="ECO:0007669"/>
    <property type="project" value="TreeGrafter"/>
</dbReference>
<dbReference type="InterPro" id="IPR055297">
    <property type="entry name" value="NEBU/NEBL"/>
</dbReference>
<keyword evidence="4" id="KW-1185">Reference proteome</keyword>
<comment type="caution">
    <text evidence="3">The sequence shown here is derived from an EMBL/GenBank/DDBJ whole genome shotgun (WGS) entry which is preliminary data.</text>
</comment>
<dbReference type="InterPro" id="IPR000900">
    <property type="entry name" value="Nebulin_repeat"/>
</dbReference>
<dbReference type="SMART" id="SM00227">
    <property type="entry name" value="NEBU"/>
    <property type="match status" value="55"/>
</dbReference>
<dbReference type="InterPro" id="IPR013998">
    <property type="entry name" value="Nebulin-like"/>
</dbReference>
<dbReference type="PROSITE" id="PS51216">
    <property type="entry name" value="NEBULIN"/>
    <property type="match status" value="43"/>
</dbReference>
<evidence type="ECO:0000256" key="2">
    <source>
        <dbReference type="ARBA" id="ARBA00023203"/>
    </source>
</evidence>
<keyword evidence="1" id="KW-0677">Repeat</keyword>
<dbReference type="PANTHER" id="PTHR11039:SF39">
    <property type="entry name" value="NEBULIN-RELATED-ANCHORING PROTEIN"/>
    <property type="match status" value="1"/>
</dbReference>
<dbReference type="Proteomes" id="UP000827986">
    <property type="component" value="Unassembled WGS sequence"/>
</dbReference>
<evidence type="ECO:0000313" key="3">
    <source>
        <dbReference type="EMBL" id="KAH1185159.1"/>
    </source>
</evidence>
<dbReference type="EMBL" id="JAHDVG010000464">
    <property type="protein sequence ID" value="KAH1185159.1"/>
    <property type="molecule type" value="Genomic_DNA"/>
</dbReference>
<evidence type="ECO:0000256" key="1">
    <source>
        <dbReference type="ARBA" id="ARBA00022737"/>
    </source>
</evidence>
<sequence length="2073" mass="239755">MADEEEYEEVIEYYTEETVVEEGEPMEIIMETTTTTTTRGTTGPRGTSGTIEQAAPPVRKRMKKIKVDSSKFMTPYLKHSHKMQDLFSQNKYKQQFEKEKGKPYASTVDTPELRRIKKVQDQLSEVKYRMAGDVAKTICHVDEKAKDIEHAKKVSQQVSKVLYKQNWEENKDKYLLPPDAPELVQAIKNTAMFSKKLYTEDWEQDKTLFYPYNDSPELRRVAKAQKVLSDIVYKKGHDERKSKYTSLPDPPDVELAKKATKQRSDFKYHEDYENKIKGKWSQTPCYEVAVARMNADNLSMRKYQEDYELMKDQIYFMQTDTPEYQANKRVGIAASKVKYKEDYEKSKATADYNVLPATENPLLKQLKVSGKQLSDKLYKEAYEKSKATSINYCDTPKFQIDNVLKSFSDVKYKDAYQKNILGHYVGSYENPYHTHYMNVAAMKSDKNYKADYEEDKTKCYFPQTITQEYEVIKKLDQCKDNTYKKHPDQTKFTQVTDSPVQVQALINTKQLSELNYKAKHENEKFKCHLPPDAPLFLQARVNAYNLSDNCYKYDWERSKAKKFEIKVDAIPLLAAKANSKIASDVAYKKDYELSKGKMIGALSIHDDPKMLHSAKVAKQQSDHEYKKGYELSKSRYTAPLDMIPITQAKISQAIASGIDYKHLIHNYSYPPDSINVELAKKAYSMQSDNEYKSDYNSWMKGCGWVPFGSMEAEKAKRATDILNEKKYRQHPDTIKYTQIEDEPVVVQAKINQAQRSDILYKAKGAAIIHNYHLPPDMPQFIQAKVNAYNISDNYYKMDMEDLKSKGYDLRNDAISIRVAKAARQAASDVHYKKDYELAKGKLVGFQSLQDDPKLVHYMNIAKMQSEREYKKDYEKTKTKYNIPLDMVNVVAAKQAQDIASNVNYKQLIHNYTYLPDAMNLELSKNMMQIQSNHAYKEDYDSWMKGIGWIPIGSLDVEKARKAGEALNENKYRQHPDTIKFTSVVDSPVMVQAKQNTLQLNDRLYKSSGEEVKHKYTMTPDVPQFIQARYNAANISDAYYKQDYHDLIAKGNNVLGDAIPFTLAKASRNIASDYKYKEAYEKAKGKHVGFRSVRDDPKLVHYMNVAKLQSEREYKKDYEKTKTNYHTPADMISIQAAKQSQDIASNTHYKHLIHHYTYLPDAMNVELTKNMMQIQSNNLYKQDYNSWFKGIGWSPLGSLDVEKVKKAGEALNEKKYRQNPDTFRFTSLPDSMPMVLAQHNTKQLSEINYKQEGEKLKHKYTLDPDVPQFIQAKVNALNMSDAYYKADWKKTIAKGYDLKPDAISVIAAKASQKIASDYKYKESYEKEKGKHVGFRSLQDDPKLVHYMNVAKMQSEREYKKGYESSKTKYHTPLDMFSVTAAKKAQEAVTNTNYKQLLHNYTLLPDAMNVQLPKHMMQIQSDSLYKTDFNNWLRGVGWLPIQSLDVEKVKKATEILSEQKYRQHPDKLKYSITTDAMEQVLAKQNAQTMNKRLYTDKWNKEKTSIHVMPDTPEILQSRVNQITMSDKLYRAGWEEEKKKGYDMQSDAIPIRAAKASRDIASDHLYTQAWEADKTKVHIMPDIPEIALAKANAYNISDKIYKHSLEESRRKGYDLRADAISIKAAKASRDIASDYKYKLGYEMDKGKLVGFRSLQDDPKLVHFMQVAKMQSDREYKKAYETSKTSYHTPADTLSIRAAKEAQGNITNTNYKHLIHKYILLPDAVNVELTRNMNRIQSNNKYKEDYNEWYKGLGWSPAGSLDVEKSKKATEIASDRNYRQHPSLFPFTKQSDSMDMVLAKHNADVMNQHMYTQAWEKDKLQLHVMPDTPDILQARQNMANYSQKLYKHGWEEMLKKGYDLTPEAISVKAAKASRDIASDRLYREAWDKDKTHIHIMPDTPEILLAKANLINTSDKLYKLGYEELKKKGYELPRDAISLKSAKASRDIASEKLYRLAMEEDKKKGYDLRVDAIPIRTAKASRDIASERSYTAAWNKDKTSIHVMPDTPDIVLAQQNKLNYSEKLYRLAMEEDKKKGYDLRVDAIPIRTAKASRDIASEVSKLRPFSSHFQRSQVHSEQ</sequence>
<gene>
    <name evidence="3" type="ORF">KIL84_013100</name>
</gene>
<evidence type="ECO:0000313" key="4">
    <source>
        <dbReference type="Proteomes" id="UP000827986"/>
    </source>
</evidence>
<dbReference type="GO" id="GO:0030018">
    <property type="term" value="C:Z disc"/>
    <property type="evidence" value="ECO:0007669"/>
    <property type="project" value="InterPro"/>
</dbReference>
<protein>
    <recommendedName>
        <fullName evidence="5">Nebulin</fullName>
    </recommendedName>
</protein>
<dbReference type="PRINTS" id="PR00510">
    <property type="entry name" value="NEBULIN"/>
</dbReference>
<reference evidence="3" key="1">
    <citation type="submission" date="2021-09" db="EMBL/GenBank/DDBJ databases">
        <title>The genome of Mauremys mutica provides insights into the evolution of semi-aquatic lifestyle.</title>
        <authorList>
            <person name="Gong S."/>
            <person name="Gao Y."/>
        </authorList>
    </citation>
    <scope>NUCLEOTIDE SEQUENCE</scope>
    <source>
        <strain evidence="3">MM-2020</strain>
        <tissue evidence="3">Muscle</tissue>
    </source>
</reference>
<accession>A0A9D4B9P1</accession>
<dbReference type="Pfam" id="PF00880">
    <property type="entry name" value="Nebulin"/>
    <property type="match status" value="35"/>
</dbReference>
<dbReference type="PANTHER" id="PTHR11039">
    <property type="entry name" value="NEBULIN"/>
    <property type="match status" value="1"/>
</dbReference>
<name>A0A9D4B9P1_9SAUR</name>
<evidence type="ECO:0008006" key="5">
    <source>
        <dbReference type="Google" id="ProtNLM"/>
    </source>
</evidence>